<dbReference type="Pfam" id="PF01022">
    <property type="entry name" value="HTH_5"/>
    <property type="match status" value="1"/>
</dbReference>
<dbReference type="CDD" id="cd00090">
    <property type="entry name" value="HTH_ARSR"/>
    <property type="match status" value="1"/>
</dbReference>
<dbReference type="InterPro" id="IPR036388">
    <property type="entry name" value="WH-like_DNA-bd_sf"/>
</dbReference>
<dbReference type="InterPro" id="IPR051081">
    <property type="entry name" value="HTH_MetalResp_TranReg"/>
</dbReference>
<dbReference type="RefSeq" id="WP_153726395.1">
    <property type="nucleotide sequence ID" value="NZ_CP045875.1"/>
</dbReference>
<proteinExistence type="predicted"/>
<reference evidence="6" key="1">
    <citation type="submission" date="2019-11" db="EMBL/GenBank/DDBJ databases">
        <title>Genome sequence of Heliorestis convoluta strain HH, an alkaliphilic and minimalistic phototrophic bacterium from a soda lake in Egypt.</title>
        <authorList>
            <person name="Dewey E.D."/>
            <person name="Stokes L.M."/>
            <person name="Burchell B.M."/>
            <person name="Shaffer K.N."/>
            <person name="Huntington A.M."/>
            <person name="Baker J.M."/>
            <person name="Nadendla S."/>
            <person name="Giglio M.G."/>
            <person name="Touchman J.W."/>
            <person name="Blankenship R.E."/>
            <person name="Madigan M.T."/>
            <person name="Sattley W.M."/>
        </authorList>
    </citation>
    <scope>NUCLEOTIDE SEQUENCE [LARGE SCALE GENOMIC DNA]</scope>
    <source>
        <strain evidence="6">HH</strain>
    </source>
</reference>
<keyword evidence="6" id="KW-1185">Reference proteome</keyword>
<feature type="domain" description="HTH arsR-type" evidence="4">
    <location>
        <begin position="5"/>
        <end position="99"/>
    </location>
</feature>
<dbReference type="GO" id="GO:0003700">
    <property type="term" value="F:DNA-binding transcription factor activity"/>
    <property type="evidence" value="ECO:0007669"/>
    <property type="project" value="InterPro"/>
</dbReference>
<dbReference type="SMART" id="SM00418">
    <property type="entry name" value="HTH_ARSR"/>
    <property type="match status" value="1"/>
</dbReference>
<dbReference type="PRINTS" id="PR00778">
    <property type="entry name" value="HTHARSR"/>
</dbReference>
<dbReference type="NCBIfam" id="NF033788">
    <property type="entry name" value="HTH_metalloreg"/>
    <property type="match status" value="1"/>
</dbReference>
<dbReference type="EMBL" id="CP045875">
    <property type="protein sequence ID" value="QGG49398.1"/>
    <property type="molecule type" value="Genomic_DNA"/>
</dbReference>
<dbReference type="PANTHER" id="PTHR33154:SF18">
    <property type="entry name" value="ARSENICAL RESISTANCE OPERON REPRESSOR"/>
    <property type="match status" value="1"/>
</dbReference>
<dbReference type="OrthoDB" id="9798835at2"/>
<keyword evidence="1" id="KW-0805">Transcription regulation</keyword>
<dbReference type="KEGG" id="hcv:FTV88_3333"/>
<protein>
    <submittedName>
        <fullName evidence="5">Winged helix-turn-helix transcriptional regulator</fullName>
    </submittedName>
</protein>
<evidence type="ECO:0000256" key="1">
    <source>
        <dbReference type="ARBA" id="ARBA00023015"/>
    </source>
</evidence>
<accession>A0A5Q2N333</accession>
<dbReference type="AlphaFoldDB" id="A0A5Q2N333"/>
<dbReference type="InterPro" id="IPR036390">
    <property type="entry name" value="WH_DNA-bd_sf"/>
</dbReference>
<organism evidence="5 6">
    <name type="scientific">Heliorestis convoluta</name>
    <dbReference type="NCBI Taxonomy" id="356322"/>
    <lineage>
        <taxon>Bacteria</taxon>
        <taxon>Bacillati</taxon>
        <taxon>Bacillota</taxon>
        <taxon>Clostridia</taxon>
        <taxon>Eubacteriales</taxon>
        <taxon>Heliobacteriaceae</taxon>
        <taxon>Heliorestis</taxon>
    </lineage>
</organism>
<dbReference type="GO" id="GO:0003677">
    <property type="term" value="F:DNA binding"/>
    <property type="evidence" value="ECO:0007669"/>
    <property type="project" value="UniProtKB-KW"/>
</dbReference>
<name>A0A5Q2N333_9FIRM</name>
<evidence type="ECO:0000256" key="2">
    <source>
        <dbReference type="ARBA" id="ARBA00023125"/>
    </source>
</evidence>
<evidence type="ECO:0000313" key="6">
    <source>
        <dbReference type="Proteomes" id="UP000366051"/>
    </source>
</evidence>
<keyword evidence="3" id="KW-0804">Transcription</keyword>
<sequence length="114" mass="13324">MIETKQQEDLSFWVELFKVLSDKSRLTILALLMNKPLCVCEIVNYLGMTQPAVSQHLRRLKAVDLVKERKEGQWVVYRAHQEKIACLQQAYGRLFQFGAKEIEKVEMLRPLSTE</sequence>
<dbReference type="SUPFAM" id="SSF46785">
    <property type="entry name" value="Winged helix' DNA-binding domain"/>
    <property type="match status" value="1"/>
</dbReference>
<evidence type="ECO:0000313" key="5">
    <source>
        <dbReference type="EMBL" id="QGG49398.1"/>
    </source>
</evidence>
<dbReference type="PANTHER" id="PTHR33154">
    <property type="entry name" value="TRANSCRIPTIONAL REGULATOR, ARSR FAMILY"/>
    <property type="match status" value="1"/>
</dbReference>
<gene>
    <name evidence="5" type="ORF">FTV88_3333</name>
</gene>
<keyword evidence="2" id="KW-0238">DNA-binding</keyword>
<dbReference type="Gene3D" id="1.10.10.10">
    <property type="entry name" value="Winged helix-like DNA-binding domain superfamily/Winged helix DNA-binding domain"/>
    <property type="match status" value="1"/>
</dbReference>
<dbReference type="InterPro" id="IPR001845">
    <property type="entry name" value="HTH_ArsR_DNA-bd_dom"/>
</dbReference>
<evidence type="ECO:0000259" key="4">
    <source>
        <dbReference type="PROSITE" id="PS50987"/>
    </source>
</evidence>
<dbReference type="PROSITE" id="PS50987">
    <property type="entry name" value="HTH_ARSR_2"/>
    <property type="match status" value="1"/>
</dbReference>
<dbReference type="Proteomes" id="UP000366051">
    <property type="component" value="Chromosome"/>
</dbReference>
<evidence type="ECO:0000256" key="3">
    <source>
        <dbReference type="ARBA" id="ARBA00023163"/>
    </source>
</evidence>
<dbReference type="InterPro" id="IPR011991">
    <property type="entry name" value="ArsR-like_HTH"/>
</dbReference>